<dbReference type="EMBL" id="CP078075">
    <property type="protein sequence ID" value="WDM41842.1"/>
    <property type="molecule type" value="Genomic_DNA"/>
</dbReference>
<evidence type="ECO:0000313" key="3">
    <source>
        <dbReference type="Proteomes" id="UP001215097"/>
    </source>
</evidence>
<evidence type="ECO:0000256" key="1">
    <source>
        <dbReference type="SAM" id="SignalP"/>
    </source>
</evidence>
<dbReference type="RefSeq" id="WP_282215692.1">
    <property type="nucleotide sequence ID" value="NZ_BAAAUN010000001.1"/>
</dbReference>
<feature type="chain" id="PRO_5046998556" evidence="1">
    <location>
        <begin position="24"/>
        <end position="173"/>
    </location>
</feature>
<sequence>MLKAAKLKRIWFCSLIASGAVLAPGCSILPSTPLDQPISLSVRDGEPVVTWCGGSADLVRVRLYYGTASEDDAQLVLDASGQTSVVSGDEVALSQLPDDWKVERKAYAGTEVSEVGVTLEYTSIDGAGKKYEGGYLAEFEFEGAGIESWPTSSWQWANGQTSSDACGMPSSVR</sequence>
<accession>A0ABY7XLD6</accession>
<keyword evidence="1" id="KW-0732">Signal</keyword>
<feature type="signal peptide" evidence="1">
    <location>
        <begin position="1"/>
        <end position="23"/>
    </location>
</feature>
<name>A0ABY7XLD6_MICLT</name>
<keyword evidence="3" id="KW-1185">Reference proteome</keyword>
<dbReference type="Proteomes" id="UP001215097">
    <property type="component" value="Chromosome"/>
</dbReference>
<protein>
    <submittedName>
        <fullName evidence="2">Uncharacterized protein</fullName>
    </submittedName>
</protein>
<gene>
    <name evidence="2" type="ORF">KV395_00535</name>
</gene>
<reference evidence="2 3" key="1">
    <citation type="submission" date="2021-06" db="EMBL/GenBank/DDBJ databases">
        <title>Genome-based taxonomic framework of Microbacterium strains isolated from marine environment, the description of four new species and reclassification of four preexisting species.</title>
        <authorList>
            <person name="Lee S.D."/>
            <person name="Kim S.-M."/>
            <person name="Byeon Y.-S."/>
            <person name="Yang H.L."/>
            <person name="Kim I.S."/>
        </authorList>
    </citation>
    <scope>NUCLEOTIDE SEQUENCE [LARGE SCALE GENOMIC DNA]</scope>
    <source>
        <strain evidence="2 3">KACC 14465</strain>
    </source>
</reference>
<evidence type="ECO:0000313" key="2">
    <source>
        <dbReference type="EMBL" id="WDM41842.1"/>
    </source>
</evidence>
<organism evidence="2 3">
    <name type="scientific">Microbacterium luteolum</name>
    <name type="common">Aureobacterium luteolum</name>
    <dbReference type="NCBI Taxonomy" id="69367"/>
    <lineage>
        <taxon>Bacteria</taxon>
        <taxon>Bacillati</taxon>
        <taxon>Actinomycetota</taxon>
        <taxon>Actinomycetes</taxon>
        <taxon>Micrococcales</taxon>
        <taxon>Microbacteriaceae</taxon>
        <taxon>Microbacterium</taxon>
    </lineage>
</organism>
<proteinExistence type="predicted"/>